<name>A0A8H8A0S6_9FUNG</name>
<feature type="region of interest" description="Disordered" evidence="1">
    <location>
        <begin position="23"/>
        <end position="155"/>
    </location>
</feature>
<feature type="compositionally biased region" description="Low complexity" evidence="1">
    <location>
        <begin position="130"/>
        <end position="155"/>
    </location>
</feature>
<evidence type="ECO:0000313" key="2">
    <source>
        <dbReference type="EMBL" id="KAG5462782.1"/>
    </source>
</evidence>
<dbReference type="AlphaFoldDB" id="A0A8H8A0S6"/>
<evidence type="ECO:0000256" key="1">
    <source>
        <dbReference type="SAM" id="MobiDB-lite"/>
    </source>
</evidence>
<accession>A0A8H8A0S6</accession>
<reference evidence="2 3" key="1">
    <citation type="journal article" name="Sci. Rep.">
        <title>Genome-scale phylogenetic analyses confirm Olpidium as the closest living zoosporic fungus to the non-flagellated, terrestrial fungi.</title>
        <authorList>
            <person name="Chang Y."/>
            <person name="Rochon D."/>
            <person name="Sekimoto S."/>
            <person name="Wang Y."/>
            <person name="Chovatia M."/>
            <person name="Sandor L."/>
            <person name="Salamov A."/>
            <person name="Grigoriev I.V."/>
            <person name="Stajich J.E."/>
            <person name="Spatafora J.W."/>
        </authorList>
    </citation>
    <scope>NUCLEOTIDE SEQUENCE [LARGE SCALE GENOMIC DNA]</scope>
    <source>
        <strain evidence="2">S191</strain>
    </source>
</reference>
<comment type="caution">
    <text evidence="2">The sequence shown here is derived from an EMBL/GenBank/DDBJ whole genome shotgun (WGS) entry which is preliminary data.</text>
</comment>
<dbReference type="Proteomes" id="UP000673691">
    <property type="component" value="Unassembled WGS sequence"/>
</dbReference>
<protein>
    <submittedName>
        <fullName evidence="2">Uncharacterized protein</fullName>
    </submittedName>
</protein>
<evidence type="ECO:0000313" key="3">
    <source>
        <dbReference type="Proteomes" id="UP000673691"/>
    </source>
</evidence>
<proteinExistence type="predicted"/>
<feature type="compositionally biased region" description="Low complexity" evidence="1">
    <location>
        <begin position="23"/>
        <end position="34"/>
    </location>
</feature>
<sequence>MEKLTQEQERGAGGWLVVKATATTTFTPVTSPPAKIRAPLPPRPTSHPGLFERCQSKRERKEKRKKMPRAETVPYNLRRPQRSGSLSGNPFSGPPVRKSKLSHDITASVAGHGGCSERPRSGGGGHKRPALAGSPLAAASTTQQQRPRQQKQKQQQQQQVARLCQHCRNPVAESEQVCPCVAHMMGEKGAGHRDPKEMEKAAAAQFNPNYHAQGTTSAAFGQVQPQKIVAGRRAGRFAP</sequence>
<gene>
    <name evidence="2" type="ORF">BJ554DRAFT_3555</name>
</gene>
<dbReference type="EMBL" id="JAEFCI010001619">
    <property type="protein sequence ID" value="KAG5462782.1"/>
    <property type="molecule type" value="Genomic_DNA"/>
</dbReference>
<organism evidence="2 3">
    <name type="scientific">Olpidium bornovanus</name>
    <dbReference type="NCBI Taxonomy" id="278681"/>
    <lineage>
        <taxon>Eukaryota</taxon>
        <taxon>Fungi</taxon>
        <taxon>Fungi incertae sedis</taxon>
        <taxon>Olpidiomycota</taxon>
        <taxon>Olpidiomycotina</taxon>
        <taxon>Olpidiomycetes</taxon>
        <taxon>Olpidiales</taxon>
        <taxon>Olpidiaceae</taxon>
        <taxon>Olpidium</taxon>
    </lineage>
</organism>
<keyword evidence="3" id="KW-1185">Reference proteome</keyword>